<dbReference type="PANTHER" id="PTHR30012:SF0">
    <property type="entry name" value="TYPE II SECRETION SYSTEM PROTEIN F-RELATED"/>
    <property type="match status" value="1"/>
</dbReference>
<evidence type="ECO:0000313" key="10">
    <source>
        <dbReference type="Proteomes" id="UP000429555"/>
    </source>
</evidence>
<keyword evidence="3" id="KW-1003">Cell membrane</keyword>
<feature type="domain" description="Type II secretion system protein GspF" evidence="8">
    <location>
        <begin position="19"/>
        <end position="126"/>
    </location>
</feature>
<comment type="similarity">
    <text evidence="2">Belongs to the GSP F family.</text>
</comment>
<proteinExistence type="inferred from homology"/>
<dbReference type="AlphaFoldDB" id="A0A6I4KW22"/>
<feature type="domain" description="Type II secretion system protein GspF" evidence="8">
    <location>
        <begin position="200"/>
        <end position="309"/>
    </location>
</feature>
<evidence type="ECO:0000256" key="3">
    <source>
        <dbReference type="ARBA" id="ARBA00022475"/>
    </source>
</evidence>
<dbReference type="RefSeq" id="WP_160347574.1">
    <property type="nucleotide sequence ID" value="NZ_WKJZ01000003.1"/>
</dbReference>
<evidence type="ECO:0000259" key="8">
    <source>
        <dbReference type="Pfam" id="PF00482"/>
    </source>
</evidence>
<keyword evidence="4 7" id="KW-0812">Transmembrane</keyword>
<evidence type="ECO:0000256" key="6">
    <source>
        <dbReference type="ARBA" id="ARBA00023136"/>
    </source>
</evidence>
<comment type="caution">
    <text evidence="9">The sequence shown here is derived from an EMBL/GenBank/DDBJ whole genome shotgun (WGS) entry which is preliminary data.</text>
</comment>
<feature type="transmembrane region" description="Helical" evidence="7">
    <location>
        <begin position="142"/>
        <end position="164"/>
    </location>
</feature>
<accession>A0A6I4KW22</accession>
<dbReference type="GO" id="GO:0005886">
    <property type="term" value="C:plasma membrane"/>
    <property type="evidence" value="ECO:0007669"/>
    <property type="project" value="UniProtKB-SubCell"/>
</dbReference>
<dbReference type="Gene3D" id="1.20.81.30">
    <property type="entry name" value="Type II secretion system (T2SS), domain F"/>
    <property type="match status" value="2"/>
</dbReference>
<keyword evidence="10" id="KW-1185">Reference proteome</keyword>
<dbReference type="Proteomes" id="UP000429555">
    <property type="component" value="Unassembled WGS sequence"/>
</dbReference>
<protein>
    <submittedName>
        <fullName evidence="9">Type II secretion system protein</fullName>
    </submittedName>
</protein>
<dbReference type="InterPro" id="IPR042094">
    <property type="entry name" value="T2SS_GspF_sf"/>
</dbReference>
<evidence type="ECO:0000256" key="7">
    <source>
        <dbReference type="SAM" id="Phobius"/>
    </source>
</evidence>
<reference evidence="9 10" key="1">
    <citation type="submission" date="2019-11" db="EMBL/GenBank/DDBJ databases">
        <title>Pseudomonas flavidum sp. nov., isolated from Baiyang Lake.</title>
        <authorList>
            <person name="Zhao Y."/>
        </authorList>
    </citation>
    <scope>NUCLEOTIDE SEQUENCE [LARGE SCALE GENOMIC DNA]</scope>
    <source>
        <strain evidence="10">R-22-3 w-18</strain>
    </source>
</reference>
<feature type="transmembrane region" description="Helical" evidence="7">
    <location>
        <begin position="304"/>
        <end position="323"/>
    </location>
</feature>
<sequence length="329" mass="35495">MPRVPVANPSAANRAQLFSQLAAMERAGLPLLQALATVQLPAALAPAMAHWRRQLEQGRELASAGQLCGLLSPLDASLIRAAQASGCLATLLQRLTQRYEQQARQRAALKSRLLMPLAVLVLALFIQPLPALVGGQLTPAGYLWHCLQPLFALALIYGLGRWLWQRNERDPEGQGALLGAVLARLPLLGDFYLRSNLRDFFATLGLLLEAGLPMLDALPRACATLRSRPVRLQLESLAQRIETGQSLAQALAPLQFPGRAVALSLIGTGEASGSLPASLQRYAASETARLDSFREQLALWLPRLFYAAVLLWMAQGILGSGAFNPPALP</sequence>
<dbReference type="InterPro" id="IPR018076">
    <property type="entry name" value="T2SS_GspF_dom"/>
</dbReference>
<dbReference type="Pfam" id="PF00482">
    <property type="entry name" value="T2SSF"/>
    <property type="match status" value="2"/>
</dbReference>
<keyword evidence="6 7" id="KW-0472">Membrane</keyword>
<dbReference type="EMBL" id="WKJZ01000003">
    <property type="protein sequence ID" value="MVW76910.1"/>
    <property type="molecule type" value="Genomic_DNA"/>
</dbReference>
<comment type="subcellular location">
    <subcellularLocation>
        <location evidence="1">Cell membrane</location>
        <topology evidence="1">Multi-pass membrane protein</topology>
    </subcellularLocation>
</comment>
<feature type="transmembrane region" description="Helical" evidence="7">
    <location>
        <begin position="113"/>
        <end position="130"/>
    </location>
</feature>
<evidence type="ECO:0000256" key="2">
    <source>
        <dbReference type="ARBA" id="ARBA00005745"/>
    </source>
</evidence>
<organism evidence="9 10">
    <name type="scientific">Pseudomonas xionganensis</name>
    <dbReference type="NCBI Taxonomy" id="2654845"/>
    <lineage>
        <taxon>Bacteria</taxon>
        <taxon>Pseudomonadati</taxon>
        <taxon>Pseudomonadota</taxon>
        <taxon>Gammaproteobacteria</taxon>
        <taxon>Pseudomonadales</taxon>
        <taxon>Pseudomonadaceae</taxon>
        <taxon>Pseudomonas</taxon>
    </lineage>
</organism>
<name>A0A6I4KW22_9PSED</name>
<gene>
    <name evidence="9" type="ORF">GJV18_16425</name>
</gene>
<dbReference type="PANTHER" id="PTHR30012">
    <property type="entry name" value="GENERAL SECRETION PATHWAY PROTEIN"/>
    <property type="match status" value="1"/>
</dbReference>
<evidence type="ECO:0000256" key="5">
    <source>
        <dbReference type="ARBA" id="ARBA00022989"/>
    </source>
</evidence>
<dbReference type="InterPro" id="IPR003004">
    <property type="entry name" value="GspF/PilC"/>
</dbReference>
<evidence type="ECO:0000256" key="4">
    <source>
        <dbReference type="ARBA" id="ARBA00022692"/>
    </source>
</evidence>
<keyword evidence="5 7" id="KW-1133">Transmembrane helix</keyword>
<evidence type="ECO:0000256" key="1">
    <source>
        <dbReference type="ARBA" id="ARBA00004651"/>
    </source>
</evidence>
<evidence type="ECO:0000313" key="9">
    <source>
        <dbReference type="EMBL" id="MVW76910.1"/>
    </source>
</evidence>